<dbReference type="AlphaFoldDB" id="A0A223RR29"/>
<dbReference type="EMBL" id="CP022752">
    <property type="protein sequence ID" value="ASU78328.1"/>
    <property type="molecule type" value="Genomic_DNA"/>
</dbReference>
<name>A0A223RR29_9ACTN</name>
<accession>A0A223RR29</accession>
<dbReference type="GO" id="GO:0061522">
    <property type="term" value="F:1,4-dihydroxy-2-naphthoyl-CoA thioesterase activity"/>
    <property type="evidence" value="ECO:0007669"/>
    <property type="project" value="TreeGrafter"/>
</dbReference>
<feature type="domain" description="Thioesterase" evidence="2">
    <location>
        <begin position="218"/>
        <end position="289"/>
    </location>
</feature>
<evidence type="ECO:0000259" key="2">
    <source>
        <dbReference type="Pfam" id="PF03061"/>
    </source>
</evidence>
<dbReference type="Proteomes" id="UP000215043">
    <property type="component" value="Chromosome"/>
</dbReference>
<feature type="region of interest" description="Disordered" evidence="1">
    <location>
        <begin position="122"/>
        <end position="171"/>
    </location>
</feature>
<reference evidence="3 4" key="1">
    <citation type="submission" date="2017-08" db="EMBL/GenBank/DDBJ databases">
        <title>The complete genome sequence of moderately halophilic actinomycete Actinopolyspora erythraea YIM 90600, the producer of novel erythromycin, novel actinopolysporins A-C and tubercidin.</title>
        <authorList>
            <person name="Yin M."/>
            <person name="Tang S."/>
        </authorList>
    </citation>
    <scope>NUCLEOTIDE SEQUENCE [LARGE SCALE GENOMIC DNA]</scope>
    <source>
        <strain evidence="3 4">YIM 90600</strain>
    </source>
</reference>
<evidence type="ECO:0000256" key="1">
    <source>
        <dbReference type="SAM" id="MobiDB-lite"/>
    </source>
</evidence>
<dbReference type="GO" id="GO:0005829">
    <property type="term" value="C:cytosol"/>
    <property type="evidence" value="ECO:0007669"/>
    <property type="project" value="TreeGrafter"/>
</dbReference>
<dbReference type="Gene3D" id="3.10.129.10">
    <property type="entry name" value="Hotdog Thioesterase"/>
    <property type="match status" value="2"/>
</dbReference>
<sequence>MTDTSTTRPPSQRFTEVVGLVTDEVSGSHFRGHLTLGPKHHTPWGIINGGVYTTVVENAAAIGASAAVARHGRHAEVVCHSTDLLRSRTRGRAEVLAEPEHQGRTQQLWTVSVLDEHSKRLARGQARLHNVDTSATPSEKDSPNDSGEPPWPQPPARRSSGTRPVSPCSPGTEFHDLSLNAASEFAMVLGVKFDEVLPDRVRAHIELGRQHHDQLGRIRGGVYSSVVERAASVGASRAVAHRDHFAVGTHNSTDVFANRAEGRATVLAEPIHQEKTQQVWTVSVRSEADLVLLSHGQLRLHNLPKHRAGHD</sequence>
<proteinExistence type="predicted"/>
<dbReference type="InterPro" id="IPR029069">
    <property type="entry name" value="HotDog_dom_sf"/>
</dbReference>
<dbReference type="PANTHER" id="PTHR43240">
    <property type="entry name" value="1,4-DIHYDROXY-2-NAPHTHOYL-COA THIOESTERASE 1"/>
    <property type="match status" value="1"/>
</dbReference>
<dbReference type="CDD" id="cd03443">
    <property type="entry name" value="PaaI_thioesterase"/>
    <property type="match status" value="1"/>
</dbReference>
<protein>
    <recommendedName>
        <fullName evidence="2">Thioesterase domain-containing protein</fullName>
    </recommendedName>
</protein>
<dbReference type="RefSeq" id="WP_084133949.1">
    <property type="nucleotide sequence ID" value="NZ_KN214175.1"/>
</dbReference>
<organism evidence="3 4">
    <name type="scientific">Actinopolyspora erythraea</name>
    <dbReference type="NCBI Taxonomy" id="414996"/>
    <lineage>
        <taxon>Bacteria</taxon>
        <taxon>Bacillati</taxon>
        <taxon>Actinomycetota</taxon>
        <taxon>Actinomycetes</taxon>
        <taxon>Actinopolysporales</taxon>
        <taxon>Actinopolysporaceae</taxon>
        <taxon>Actinopolyspora</taxon>
    </lineage>
</organism>
<dbReference type="SUPFAM" id="SSF54637">
    <property type="entry name" value="Thioesterase/thiol ester dehydrase-isomerase"/>
    <property type="match status" value="2"/>
</dbReference>
<dbReference type="InterPro" id="IPR006683">
    <property type="entry name" value="Thioestr_dom"/>
</dbReference>
<dbReference type="KEGG" id="aey:CDG81_08525"/>
<dbReference type="PANTHER" id="PTHR43240:SF5">
    <property type="entry name" value="1,4-DIHYDROXY-2-NAPHTHOYL-COA THIOESTERASE 1"/>
    <property type="match status" value="1"/>
</dbReference>
<feature type="domain" description="Thioesterase" evidence="2">
    <location>
        <begin position="45"/>
        <end position="119"/>
    </location>
</feature>
<evidence type="ECO:0000313" key="3">
    <source>
        <dbReference type="EMBL" id="ASU78328.1"/>
    </source>
</evidence>
<evidence type="ECO:0000313" key="4">
    <source>
        <dbReference type="Proteomes" id="UP000215043"/>
    </source>
</evidence>
<gene>
    <name evidence="3" type="ORF">CDG81_08525</name>
</gene>
<dbReference type="Pfam" id="PF03061">
    <property type="entry name" value="4HBT"/>
    <property type="match status" value="2"/>
</dbReference>